<evidence type="ECO:0000256" key="4">
    <source>
        <dbReference type="ARBA" id="ARBA00023163"/>
    </source>
</evidence>
<dbReference type="eggNOG" id="ENOG502T07W">
    <property type="taxonomic scope" value="Eukaryota"/>
</dbReference>
<evidence type="ECO:0000256" key="3">
    <source>
        <dbReference type="ARBA" id="ARBA00023125"/>
    </source>
</evidence>
<evidence type="ECO:0000256" key="1">
    <source>
        <dbReference type="ARBA" id="ARBA00004123"/>
    </source>
</evidence>
<dbReference type="STRING" id="5865.A7APN2"/>
<keyword evidence="5" id="KW-0539">Nucleus</keyword>
<evidence type="ECO:0000256" key="2">
    <source>
        <dbReference type="ARBA" id="ARBA00023015"/>
    </source>
</evidence>
<dbReference type="Gene3D" id="1.20.5.2050">
    <property type="match status" value="1"/>
</dbReference>
<reference evidence="8" key="2">
    <citation type="journal article" date="2020" name="Data Brief">
        <title>Transcriptome dataset of Babesia bovis life stages within vertebrate and invertebrate hosts.</title>
        <authorList>
            <person name="Ueti M.W."/>
            <person name="Johnson W.C."/>
            <person name="Kappmeyer L.S."/>
            <person name="Herndon D.R."/>
            <person name="Mousel M.R."/>
            <person name="Reif K.E."/>
            <person name="Taus N.S."/>
            <person name="Ifeonu O.O."/>
            <person name="Silva J.C."/>
            <person name="Suarez C.E."/>
            <person name="Brayton K.A."/>
        </authorList>
    </citation>
    <scope>NUCLEOTIDE SEQUENCE [LARGE SCALE GENOMIC DNA]</scope>
</reference>
<reference evidence="7 8" key="1">
    <citation type="journal article" date="2007" name="PLoS Pathog.">
        <title>Genome sequence of Babesia bovis and comparative analysis of apicomplexan hemoprotozoa.</title>
        <authorList>
            <person name="Brayton K.A."/>
            <person name="Lau A.O.T."/>
            <person name="Herndon D.R."/>
            <person name="Hannick L."/>
            <person name="Kappmeyer L.S."/>
            <person name="Berens S.J."/>
            <person name="Bidwell S.L."/>
            <person name="Brown W.C."/>
            <person name="Crabtree J."/>
            <person name="Fadrosh D."/>
            <person name="Feldblum T."/>
            <person name="Forberger H.A."/>
            <person name="Haas B.J."/>
            <person name="Howell J.M."/>
            <person name="Khouri H."/>
            <person name="Koo H."/>
            <person name="Mann D.J."/>
            <person name="Norimine J."/>
            <person name="Paulsen I.T."/>
            <person name="Radune D."/>
            <person name="Ren Q."/>
            <person name="Smith R.K. Jr."/>
            <person name="Suarez C.E."/>
            <person name="White O."/>
            <person name="Wortman J.R."/>
            <person name="Knowles D.P. Jr."/>
            <person name="McElwain T.F."/>
            <person name="Nene V.M."/>
        </authorList>
    </citation>
    <scope>NUCLEOTIDE SEQUENCE [LARGE SCALE GENOMIC DNA]</scope>
    <source>
        <strain evidence="7">T2Bo</strain>
    </source>
</reference>
<evidence type="ECO:0000313" key="7">
    <source>
        <dbReference type="EMBL" id="EDO08516.1"/>
    </source>
</evidence>
<name>A7APN2_BABBO</name>
<comment type="subcellular location">
    <subcellularLocation>
        <location evidence="1">Nucleus</location>
    </subcellularLocation>
</comment>
<protein>
    <recommendedName>
        <fullName evidence="6">AP2/ERF domain-containing protein</fullName>
    </recommendedName>
</protein>
<gene>
    <name evidence="7" type="ORF">BBOV_III009600</name>
</gene>
<dbReference type="AlphaFoldDB" id="A7APN2"/>
<sequence>MSSNVTVNLSYMTYGDRTTSLPLDEFRDVDGSQCVSGRQSSSMDSFTDCGTRRSSLTDGYIGYDVGCADQTPFTETSRFKLYDECFVDAETVDTSGDTTYIPDTEFPTDGFELYGYQGGTVPSGFLRGTPDQTLDDGNADQGRPVIRLKSTADSHVRVDNVAPHGSYTSIGKQVVHPTNYHEPTPSLDEYMRSSSQLYQPVDRGYRDDSSCGTAYVSNNSTLATPSLNLALDNASARSLNISPIVPIAHHVEAYSEDSDTFLTPRMSGASGYYKRFCPPSNYCVYVGSETNRSNCGCNLSRPLGGNCHLSGCPVITSDMEPSTESFPVSGSSQLQNLVRRLHTVVDRLKNGSSPKDERVPCLPIQQPLYWHTDVRSVAVNGYNAVNTVPSASYETIAGASFEYSKRHCSVLPDYNTNREMHPAPEYYVQTSYEDSPYDNSLTAEIDNSLMQRKNVVASKSDIGREVEVQSRNELGRFVPTLTASPISSHECRTQYTTPKASKKKNAAGSTLTGEKVSGVWYDANRHLWRVVYMKGNKRKTQGFSSIKLGYEEARRKAIELRHEMMALRRSDKV</sequence>
<dbReference type="VEuPathDB" id="PiroplasmaDB:BBOV_III009600"/>
<dbReference type="KEGG" id="bbo:BBOV_III009600"/>
<dbReference type="EMBL" id="AAXT01000001">
    <property type="protein sequence ID" value="EDO08516.1"/>
    <property type="molecule type" value="Genomic_DNA"/>
</dbReference>
<dbReference type="Proteomes" id="UP000002173">
    <property type="component" value="Unassembled WGS sequence"/>
</dbReference>
<comment type="caution">
    <text evidence="7">The sequence shown here is derived from an EMBL/GenBank/DDBJ whole genome shotgun (WGS) entry which is preliminary data.</text>
</comment>
<evidence type="ECO:0000256" key="5">
    <source>
        <dbReference type="ARBA" id="ARBA00023242"/>
    </source>
</evidence>
<dbReference type="OMA" id="YVQTSYE"/>
<keyword evidence="2" id="KW-0805">Transcription regulation</keyword>
<keyword evidence="3" id="KW-0238">DNA-binding</keyword>
<dbReference type="GO" id="GO:0003677">
    <property type="term" value="F:DNA binding"/>
    <property type="evidence" value="ECO:0007669"/>
    <property type="project" value="UniProtKB-KW"/>
</dbReference>
<keyword evidence="4" id="KW-0804">Transcription</keyword>
<proteinExistence type="predicted"/>
<dbReference type="GeneID" id="5480340"/>
<dbReference type="Pfam" id="PF00847">
    <property type="entry name" value="AP2"/>
    <property type="match status" value="1"/>
</dbReference>
<reference evidence="8" key="3">
    <citation type="journal article" date="2021" name="Int. J. Parasitol.">
        <title>Comparative analysis of gene expression between Babesia bovis blood stages and kinetes allowed by improved genome annotation.</title>
        <authorList>
            <person name="Ueti M.W."/>
            <person name="Johnson W.C."/>
            <person name="Kappmeyer L.S."/>
            <person name="Herndon D.R."/>
            <person name="Mousel M.R."/>
            <person name="Reif K.E."/>
            <person name="Taus N.S."/>
            <person name="Ifeonu O.O."/>
            <person name="Silva J.C."/>
            <person name="Suarez C.E."/>
            <person name="Brayton K.A."/>
        </authorList>
    </citation>
    <scope>NUCLEOTIDE SEQUENCE [LARGE SCALE GENOMIC DNA]</scope>
</reference>
<evidence type="ECO:0000313" key="8">
    <source>
        <dbReference type="Proteomes" id="UP000002173"/>
    </source>
</evidence>
<evidence type="ECO:0000259" key="6">
    <source>
        <dbReference type="Pfam" id="PF00847"/>
    </source>
</evidence>
<dbReference type="RefSeq" id="XP_001612084.1">
    <property type="nucleotide sequence ID" value="XM_001612034.1"/>
</dbReference>
<organism evidence="7 8">
    <name type="scientific">Babesia bovis</name>
    <dbReference type="NCBI Taxonomy" id="5865"/>
    <lineage>
        <taxon>Eukaryota</taxon>
        <taxon>Sar</taxon>
        <taxon>Alveolata</taxon>
        <taxon>Apicomplexa</taxon>
        <taxon>Aconoidasida</taxon>
        <taxon>Piroplasmida</taxon>
        <taxon>Babesiidae</taxon>
        <taxon>Babesia</taxon>
    </lineage>
</organism>
<dbReference type="InterPro" id="IPR001471">
    <property type="entry name" value="AP2/ERF_dom"/>
</dbReference>
<dbReference type="InParanoid" id="A7APN2"/>
<keyword evidence="8" id="KW-1185">Reference proteome</keyword>
<feature type="domain" description="AP2/ERF" evidence="6">
    <location>
        <begin position="515"/>
        <end position="564"/>
    </location>
</feature>
<accession>A7APN2</accession>
<dbReference type="GO" id="GO:0003700">
    <property type="term" value="F:DNA-binding transcription factor activity"/>
    <property type="evidence" value="ECO:0007669"/>
    <property type="project" value="InterPro"/>
</dbReference>
<dbReference type="GO" id="GO:0005634">
    <property type="term" value="C:nucleus"/>
    <property type="evidence" value="ECO:0007669"/>
    <property type="project" value="UniProtKB-SubCell"/>
</dbReference>